<evidence type="ECO:0008006" key="2">
    <source>
        <dbReference type="Google" id="ProtNLM"/>
    </source>
</evidence>
<name>A0AAU6W3S1_9VIRU</name>
<dbReference type="EMBL" id="PP179332">
    <property type="protein sequence ID" value="XAI71146.1"/>
    <property type="molecule type" value="Genomic_DNA"/>
</dbReference>
<accession>A0AAU6W3S1</accession>
<evidence type="ECO:0000313" key="1">
    <source>
        <dbReference type="EMBL" id="XAI71146.1"/>
    </source>
</evidence>
<sequence length="104" mass="11760">MKIKFKPDTEQVQDNTRLKAWDIIVDGKVVGGIDTCIRDLFMSRTTPGYSVTVTAVIIGKEKSFREYSAAFSNRSSEEAHGNRAEYVRRAKAWATKHFERSTAS</sequence>
<gene>
    <name evidence="1" type="ORF">Cygsa01_00100</name>
</gene>
<proteinExistence type="predicted"/>
<protein>
    <recommendedName>
        <fullName evidence="2">Phage protein</fullName>
    </recommendedName>
</protein>
<organism evidence="1">
    <name type="scientific">Pseudomonas phage Cygsa01</name>
    <dbReference type="NCBI Taxonomy" id="3138529"/>
    <lineage>
        <taxon>Viruses</taxon>
    </lineage>
</organism>
<reference evidence="1" key="1">
    <citation type="journal article" date="2024" name="J. Gen. Virol.">
        <title>Novel phages of Pseudomonas syringae unveil numerous potential auxiliary metabolic genes.</title>
        <authorList>
            <person name="Feltin C."/>
            <person name="Garneau J.R."/>
            <person name="Morris C.E."/>
            <person name="Berard A."/>
            <person name="Torres-Barcelo C."/>
        </authorList>
    </citation>
    <scope>NUCLEOTIDE SEQUENCE</scope>
</reference>